<keyword evidence="2" id="KW-1185">Reference proteome</keyword>
<feature type="non-terminal residue" evidence="1">
    <location>
        <position position="115"/>
    </location>
</feature>
<proteinExistence type="predicted"/>
<dbReference type="InterPro" id="IPR038538">
    <property type="entry name" value="MTERF_sf"/>
</dbReference>
<name>A0A7K6TJQ5_CALNI</name>
<evidence type="ECO:0000313" key="2">
    <source>
        <dbReference type="Proteomes" id="UP000546235"/>
    </source>
</evidence>
<comment type="caution">
    <text evidence="1">The sequence shown here is derived from an EMBL/GenBank/DDBJ whole genome shotgun (WGS) entry which is preliminary data.</text>
</comment>
<evidence type="ECO:0000313" key="1">
    <source>
        <dbReference type="EMBL" id="NWX10872.1"/>
    </source>
</evidence>
<gene>
    <name evidence="1" type="primary">Mterf4</name>
    <name evidence="1" type="ORF">CALNIC_R15163</name>
</gene>
<organism evidence="1 2">
    <name type="scientific">Caloenas nicobarica</name>
    <name type="common">Nicobar pigeon</name>
    <dbReference type="NCBI Taxonomy" id="187106"/>
    <lineage>
        <taxon>Eukaryota</taxon>
        <taxon>Metazoa</taxon>
        <taxon>Chordata</taxon>
        <taxon>Craniata</taxon>
        <taxon>Vertebrata</taxon>
        <taxon>Euteleostomi</taxon>
        <taxon>Archelosauria</taxon>
        <taxon>Archosauria</taxon>
        <taxon>Dinosauria</taxon>
        <taxon>Saurischia</taxon>
        <taxon>Theropoda</taxon>
        <taxon>Coelurosauria</taxon>
        <taxon>Aves</taxon>
        <taxon>Neognathae</taxon>
        <taxon>Neoaves</taxon>
        <taxon>Columbimorphae</taxon>
        <taxon>Columbiformes</taxon>
        <taxon>Columbidae</taxon>
        <taxon>Caloenas</taxon>
    </lineage>
</organism>
<dbReference type="AlphaFoldDB" id="A0A7K6TJQ5"/>
<feature type="non-terminal residue" evidence="1">
    <location>
        <position position="1"/>
    </location>
</feature>
<protein>
    <submittedName>
        <fullName evidence="1">MTEF4 factor</fullName>
    </submittedName>
</protein>
<reference evidence="1 2" key="1">
    <citation type="submission" date="2019-09" db="EMBL/GenBank/DDBJ databases">
        <title>Bird 10,000 Genomes (B10K) Project - Family phase.</title>
        <authorList>
            <person name="Zhang G."/>
        </authorList>
    </citation>
    <scope>NUCLEOTIDE SEQUENCE [LARGE SCALE GENOMIC DNA]</scope>
    <source>
        <strain evidence="1">OUT-0007</strain>
        <tissue evidence="1">Blood</tissue>
    </source>
</reference>
<dbReference type="EMBL" id="VZSB01003619">
    <property type="protein sequence ID" value="NWX10872.1"/>
    <property type="molecule type" value="Genomic_DNA"/>
</dbReference>
<accession>A0A7K6TJQ5</accession>
<sequence>VLVPRSLPAAPGPCPRRGCGEAAALRAMGFSEGQTRRLLALQARLGPQRREAAAAAAQLLLLGLSAEAALALLERSPALLRMPTERLQERAAELRRLGLDGGRAAGRRARCGPAL</sequence>
<dbReference type="Proteomes" id="UP000546235">
    <property type="component" value="Unassembled WGS sequence"/>
</dbReference>
<dbReference type="Gene3D" id="1.25.70.10">
    <property type="entry name" value="Transcription termination factor 3, mitochondrial"/>
    <property type="match status" value="1"/>
</dbReference>